<dbReference type="PANTHER" id="PTHR42879">
    <property type="entry name" value="3-OXOACYL-(ACYL-CARRIER-PROTEIN) REDUCTASE"/>
    <property type="match status" value="1"/>
</dbReference>
<sequence>MTAEVTAEMAVEVTAEFGNLSGQRAMVTGASSGIGRAIALELARAGAEIIVHCASASKQAQNVVSEIEQIGQKGTVVQQEFSSETNYEQFVQNVWTKEQSIDIWVNNAGVDLLTGDAARWNYQKKLQALLDVDITSTAMLSHYVGQQMKQAGKGLLLNIGWDQADRGMGGASGELFALTKNSIMGLTRSLAVSLAPEVRVNGIAPGWILTKWGETASDEWQQRVLNETPLKRWGKPEDIATLARFLASKQAEFITGQIINVNGGAVR</sequence>
<dbReference type="GO" id="GO:0004316">
    <property type="term" value="F:3-oxoacyl-[acyl-carrier-protein] reductase (NADPH) activity"/>
    <property type="evidence" value="ECO:0007669"/>
    <property type="project" value="UniProtKB-EC"/>
</dbReference>
<protein>
    <submittedName>
        <fullName evidence="2">3-oxoacyl-[acyl-carrier protein] reductase</fullName>
        <ecNumber evidence="2">1.1.1.100</ecNumber>
    </submittedName>
</protein>
<dbReference type="InterPro" id="IPR002347">
    <property type="entry name" value="SDR_fam"/>
</dbReference>
<dbReference type="InterPro" id="IPR036291">
    <property type="entry name" value="NAD(P)-bd_dom_sf"/>
</dbReference>
<dbReference type="EC" id="1.1.1.100" evidence="2"/>
<dbReference type="PANTHER" id="PTHR42879:SF2">
    <property type="entry name" value="3-OXOACYL-[ACYL-CARRIER-PROTEIN] REDUCTASE FABG"/>
    <property type="match status" value="1"/>
</dbReference>
<organism evidence="2">
    <name type="scientific">hydrothermal vent metagenome</name>
    <dbReference type="NCBI Taxonomy" id="652676"/>
    <lineage>
        <taxon>unclassified sequences</taxon>
        <taxon>metagenomes</taxon>
        <taxon>ecological metagenomes</taxon>
    </lineage>
</organism>
<dbReference type="InterPro" id="IPR050259">
    <property type="entry name" value="SDR"/>
</dbReference>
<gene>
    <name evidence="2" type="ORF">MNBD_PLANCTO02-610</name>
</gene>
<proteinExistence type="inferred from homology"/>
<accession>A0A3B1D7L6</accession>
<evidence type="ECO:0000313" key="2">
    <source>
        <dbReference type="EMBL" id="VAX38239.1"/>
    </source>
</evidence>
<evidence type="ECO:0000256" key="1">
    <source>
        <dbReference type="ARBA" id="ARBA00006484"/>
    </source>
</evidence>
<comment type="similarity">
    <text evidence="1">Belongs to the short-chain dehydrogenases/reductases (SDR) family.</text>
</comment>
<dbReference type="PRINTS" id="PR00081">
    <property type="entry name" value="GDHRDH"/>
</dbReference>
<dbReference type="Pfam" id="PF13561">
    <property type="entry name" value="adh_short_C2"/>
    <property type="match status" value="1"/>
</dbReference>
<name>A0A3B1D7L6_9ZZZZ</name>
<keyword evidence="2" id="KW-0560">Oxidoreductase</keyword>
<dbReference type="Gene3D" id="3.40.50.720">
    <property type="entry name" value="NAD(P)-binding Rossmann-like Domain"/>
    <property type="match status" value="1"/>
</dbReference>
<dbReference type="EMBL" id="UOGL01000170">
    <property type="protein sequence ID" value="VAX38239.1"/>
    <property type="molecule type" value="Genomic_DNA"/>
</dbReference>
<dbReference type="SUPFAM" id="SSF51735">
    <property type="entry name" value="NAD(P)-binding Rossmann-fold domains"/>
    <property type="match status" value="1"/>
</dbReference>
<reference evidence="2" key="1">
    <citation type="submission" date="2018-06" db="EMBL/GenBank/DDBJ databases">
        <authorList>
            <person name="Zhirakovskaya E."/>
        </authorList>
    </citation>
    <scope>NUCLEOTIDE SEQUENCE</scope>
</reference>
<dbReference type="PRINTS" id="PR00080">
    <property type="entry name" value="SDRFAMILY"/>
</dbReference>
<dbReference type="AlphaFoldDB" id="A0A3B1D7L6"/>